<dbReference type="Proteomes" id="UP000193986">
    <property type="component" value="Unassembled WGS sequence"/>
</dbReference>
<evidence type="ECO:0000313" key="18">
    <source>
        <dbReference type="EMBL" id="ORY23536.1"/>
    </source>
</evidence>
<evidence type="ECO:0000256" key="5">
    <source>
        <dbReference type="ARBA" id="ARBA00022694"/>
    </source>
</evidence>
<name>A0A1Y2AM11_9TREE</name>
<evidence type="ECO:0000256" key="16">
    <source>
        <dbReference type="ARBA" id="ARBA00049467"/>
    </source>
</evidence>
<evidence type="ECO:0000256" key="10">
    <source>
        <dbReference type="ARBA" id="ARBA00038890"/>
    </source>
</evidence>
<feature type="domain" description="DUS-like FMN-binding" evidence="17">
    <location>
        <begin position="34"/>
        <end position="340"/>
    </location>
</feature>
<evidence type="ECO:0000256" key="11">
    <source>
        <dbReference type="ARBA" id="ARBA00047287"/>
    </source>
</evidence>
<dbReference type="GO" id="GO:0050660">
    <property type="term" value="F:flavin adenine dinucleotide binding"/>
    <property type="evidence" value="ECO:0007669"/>
    <property type="project" value="InterPro"/>
</dbReference>
<dbReference type="GO" id="GO:0006397">
    <property type="term" value="P:mRNA processing"/>
    <property type="evidence" value="ECO:0007669"/>
    <property type="project" value="UniProtKB-KW"/>
</dbReference>
<comment type="caution">
    <text evidence="18">The sequence shown here is derived from an EMBL/GenBank/DDBJ whole genome shotgun (WGS) entry which is preliminary data.</text>
</comment>
<evidence type="ECO:0000256" key="2">
    <source>
        <dbReference type="ARBA" id="ARBA00022630"/>
    </source>
</evidence>
<keyword evidence="8" id="KW-0520">NAD</keyword>
<accession>A0A1Y2AM11</accession>
<dbReference type="InterPro" id="IPR035587">
    <property type="entry name" value="DUS-like_FMN-bd"/>
</dbReference>
<keyword evidence="19" id="KW-1185">Reference proteome</keyword>
<comment type="catalytic activity">
    <reaction evidence="11">
        <text>5,6-dihydrouridine(17) in tRNA + NAD(+) = uridine(17) in tRNA + NADH + H(+)</text>
        <dbReference type="Rhea" id="RHEA:53372"/>
        <dbReference type="Rhea" id="RHEA-COMP:13541"/>
        <dbReference type="Rhea" id="RHEA-COMP:13542"/>
        <dbReference type="ChEBI" id="CHEBI:15378"/>
        <dbReference type="ChEBI" id="CHEBI:57540"/>
        <dbReference type="ChEBI" id="CHEBI:57945"/>
        <dbReference type="ChEBI" id="CHEBI:65315"/>
        <dbReference type="ChEBI" id="CHEBI:74443"/>
        <dbReference type="EC" id="1.3.1.88"/>
    </reaction>
    <physiologicalReaction direction="right-to-left" evidence="11">
        <dbReference type="Rhea" id="RHEA:53374"/>
    </physiologicalReaction>
</comment>
<dbReference type="Gene3D" id="3.20.20.70">
    <property type="entry name" value="Aldolase class I"/>
    <property type="match status" value="1"/>
</dbReference>
<evidence type="ECO:0000256" key="9">
    <source>
        <dbReference type="ARBA" id="ARBA00038313"/>
    </source>
</evidence>
<dbReference type="GO" id="GO:0017150">
    <property type="term" value="F:tRNA dihydrouridine synthase activity"/>
    <property type="evidence" value="ECO:0007669"/>
    <property type="project" value="InterPro"/>
</dbReference>
<evidence type="ECO:0000256" key="6">
    <source>
        <dbReference type="ARBA" id="ARBA00022857"/>
    </source>
</evidence>
<organism evidence="18 19">
    <name type="scientific">Naematelia encephala</name>
    <dbReference type="NCBI Taxonomy" id="71784"/>
    <lineage>
        <taxon>Eukaryota</taxon>
        <taxon>Fungi</taxon>
        <taxon>Dikarya</taxon>
        <taxon>Basidiomycota</taxon>
        <taxon>Agaricomycotina</taxon>
        <taxon>Tremellomycetes</taxon>
        <taxon>Tremellales</taxon>
        <taxon>Naemateliaceae</taxon>
        <taxon>Naematelia</taxon>
    </lineage>
</organism>
<dbReference type="OrthoDB" id="272303at2759"/>
<evidence type="ECO:0000313" key="19">
    <source>
        <dbReference type="Proteomes" id="UP000193986"/>
    </source>
</evidence>
<comment type="catalytic activity">
    <reaction evidence="13">
        <text>a 5,6-dihydrouridine in mRNA + NAD(+) = a uridine in mRNA + NADH + H(+)</text>
        <dbReference type="Rhea" id="RHEA:69851"/>
        <dbReference type="Rhea" id="RHEA-COMP:14658"/>
        <dbReference type="Rhea" id="RHEA-COMP:17789"/>
        <dbReference type="ChEBI" id="CHEBI:15378"/>
        <dbReference type="ChEBI" id="CHEBI:57540"/>
        <dbReference type="ChEBI" id="CHEBI:57945"/>
        <dbReference type="ChEBI" id="CHEBI:65315"/>
        <dbReference type="ChEBI" id="CHEBI:74443"/>
    </reaction>
    <physiologicalReaction direction="right-to-left" evidence="13">
        <dbReference type="Rhea" id="RHEA:69853"/>
    </physiologicalReaction>
</comment>
<gene>
    <name evidence="18" type="ORF">BCR39DRAFT_549079</name>
</gene>
<dbReference type="FunCoup" id="A0A1Y2AM11">
    <property type="interactions" value="309"/>
</dbReference>
<comment type="catalytic activity">
    <reaction evidence="15">
        <text>a 5,6-dihydrouridine in mRNA + NADP(+) = a uridine in mRNA + NADPH + H(+)</text>
        <dbReference type="Rhea" id="RHEA:69855"/>
        <dbReference type="Rhea" id="RHEA-COMP:14658"/>
        <dbReference type="Rhea" id="RHEA-COMP:17789"/>
        <dbReference type="ChEBI" id="CHEBI:15378"/>
        <dbReference type="ChEBI" id="CHEBI:57783"/>
        <dbReference type="ChEBI" id="CHEBI:58349"/>
        <dbReference type="ChEBI" id="CHEBI:65315"/>
        <dbReference type="ChEBI" id="CHEBI:74443"/>
    </reaction>
    <physiologicalReaction direction="right-to-left" evidence="15">
        <dbReference type="Rhea" id="RHEA:69857"/>
    </physiologicalReaction>
</comment>
<dbReference type="Pfam" id="PF01207">
    <property type="entry name" value="Dus"/>
    <property type="match status" value="1"/>
</dbReference>
<evidence type="ECO:0000256" key="13">
    <source>
        <dbReference type="ARBA" id="ARBA00048342"/>
    </source>
</evidence>
<evidence type="ECO:0000259" key="17">
    <source>
        <dbReference type="Pfam" id="PF01207"/>
    </source>
</evidence>
<keyword evidence="5" id="KW-0819">tRNA processing</keyword>
<keyword evidence="7" id="KW-0560">Oxidoreductase</keyword>
<dbReference type="STRING" id="71784.A0A1Y2AM11"/>
<evidence type="ECO:0000256" key="15">
    <source>
        <dbReference type="ARBA" id="ARBA00049447"/>
    </source>
</evidence>
<dbReference type="PROSITE" id="PS01136">
    <property type="entry name" value="UPF0034"/>
    <property type="match status" value="1"/>
</dbReference>
<evidence type="ECO:0000256" key="3">
    <source>
        <dbReference type="ARBA" id="ARBA00022643"/>
    </source>
</evidence>
<comment type="catalytic activity">
    <reaction evidence="12">
        <text>5,6-dihydrouridine(16) in tRNA + NADP(+) = uridine(16) in tRNA + NADPH + H(+)</text>
        <dbReference type="Rhea" id="RHEA:53376"/>
        <dbReference type="Rhea" id="RHEA-COMP:13543"/>
        <dbReference type="Rhea" id="RHEA-COMP:13544"/>
        <dbReference type="ChEBI" id="CHEBI:15378"/>
        <dbReference type="ChEBI" id="CHEBI:57783"/>
        <dbReference type="ChEBI" id="CHEBI:58349"/>
        <dbReference type="ChEBI" id="CHEBI:65315"/>
        <dbReference type="ChEBI" id="CHEBI:74443"/>
        <dbReference type="EC" id="1.3.1.88"/>
    </reaction>
    <physiologicalReaction direction="right-to-left" evidence="12">
        <dbReference type="Rhea" id="RHEA:53378"/>
    </physiologicalReaction>
</comment>
<evidence type="ECO:0000256" key="12">
    <source>
        <dbReference type="ARBA" id="ARBA00047652"/>
    </source>
</evidence>
<comment type="catalytic activity">
    <reaction evidence="16">
        <text>5,6-dihydrouridine(17) in tRNA + NADP(+) = uridine(17) in tRNA + NADPH + H(+)</text>
        <dbReference type="Rhea" id="RHEA:53368"/>
        <dbReference type="Rhea" id="RHEA-COMP:13541"/>
        <dbReference type="Rhea" id="RHEA-COMP:13542"/>
        <dbReference type="ChEBI" id="CHEBI:15378"/>
        <dbReference type="ChEBI" id="CHEBI:57783"/>
        <dbReference type="ChEBI" id="CHEBI:58349"/>
        <dbReference type="ChEBI" id="CHEBI:65315"/>
        <dbReference type="ChEBI" id="CHEBI:74443"/>
        <dbReference type="EC" id="1.3.1.88"/>
    </reaction>
    <physiologicalReaction direction="right-to-left" evidence="16">
        <dbReference type="Rhea" id="RHEA:53370"/>
    </physiologicalReaction>
</comment>
<dbReference type="CDD" id="cd02801">
    <property type="entry name" value="DUS_like_FMN"/>
    <property type="match status" value="1"/>
</dbReference>
<dbReference type="EMBL" id="MCFC01000078">
    <property type="protein sequence ID" value="ORY23536.1"/>
    <property type="molecule type" value="Genomic_DNA"/>
</dbReference>
<evidence type="ECO:0000256" key="4">
    <source>
        <dbReference type="ARBA" id="ARBA00022664"/>
    </source>
</evidence>
<dbReference type="PANTHER" id="PTHR11082">
    <property type="entry name" value="TRNA-DIHYDROURIDINE SYNTHASE"/>
    <property type="match status" value="1"/>
</dbReference>
<dbReference type="InterPro" id="IPR013785">
    <property type="entry name" value="Aldolase_TIM"/>
</dbReference>
<proteinExistence type="inferred from homology"/>
<evidence type="ECO:0000256" key="8">
    <source>
        <dbReference type="ARBA" id="ARBA00023027"/>
    </source>
</evidence>
<keyword evidence="2" id="KW-0285">Flavoprotein</keyword>
<comment type="catalytic activity">
    <reaction evidence="14">
        <text>5,6-dihydrouridine(16) in tRNA + NAD(+) = uridine(16) in tRNA + NADH + H(+)</text>
        <dbReference type="Rhea" id="RHEA:53380"/>
        <dbReference type="Rhea" id="RHEA-COMP:13543"/>
        <dbReference type="Rhea" id="RHEA-COMP:13544"/>
        <dbReference type="ChEBI" id="CHEBI:15378"/>
        <dbReference type="ChEBI" id="CHEBI:57540"/>
        <dbReference type="ChEBI" id="CHEBI:57945"/>
        <dbReference type="ChEBI" id="CHEBI:65315"/>
        <dbReference type="ChEBI" id="CHEBI:74443"/>
        <dbReference type="EC" id="1.3.1.88"/>
    </reaction>
    <physiologicalReaction direction="right-to-left" evidence="14">
        <dbReference type="Rhea" id="RHEA:53382"/>
    </physiologicalReaction>
</comment>
<evidence type="ECO:0000256" key="14">
    <source>
        <dbReference type="ARBA" id="ARBA00048934"/>
    </source>
</evidence>
<sequence>MSETSTLPSSPSPKRQKLGGYDFYRSIGSPKWIVAPMVDQSELAWRMLSRSPLPENLAGPSTSVQVGDQTFIRHTGGAHLCYTPMIHAKIFAQSGGLGRGGEGQFNLADEEEGSVETIAGIQGGDRPLFVQFCANDPEYLLAAAKKVEHRCDAVDINFGCPQGIAKRGHYGAFLQDDWDLIKRLIGTLHENLSIPVTAKFRIFPDLARTIAYAKMLEAAGAQIITCHGRTREMKGQFTGLADWEVIREVKKAVKIPVFANGNILYREDVDKCLEITGCDGVMTAEGNLSNPALFVPPDHAGSHPPIVALANRYLDIVDALETPTSPSAIKAHLYRMLKKVLDADEKEELRIMIARANSGHTRGSRMIEFRKVIKEIERRLQSEFDPKWRPSPLDPETGYRTVPDFAAQPYIRPTAKTEVNPDDDNENTNVVSRCAGENCSAMSAMRCPSGACLIHCRQIRAIAQGMDPIQAGKEAAGGGLVGNGCEAHEQKVAARQERLEAKRKNRQESRQANKIRKVEQKAKLLAKNNQHQTAIAN</sequence>
<keyword evidence="6" id="KW-0521">NADP</keyword>
<dbReference type="InParanoid" id="A0A1Y2AM11"/>
<dbReference type="EC" id="1.3.1.88" evidence="10"/>
<keyword evidence="3" id="KW-0288">FMN</keyword>
<dbReference type="AlphaFoldDB" id="A0A1Y2AM11"/>
<keyword evidence="4" id="KW-0507">mRNA processing</keyword>
<reference evidence="18 19" key="1">
    <citation type="submission" date="2016-07" db="EMBL/GenBank/DDBJ databases">
        <title>Pervasive Adenine N6-methylation of Active Genes in Fungi.</title>
        <authorList>
            <consortium name="DOE Joint Genome Institute"/>
            <person name="Mondo S.J."/>
            <person name="Dannebaum R.O."/>
            <person name="Kuo R.C."/>
            <person name="Labutti K."/>
            <person name="Haridas S."/>
            <person name="Kuo A."/>
            <person name="Salamov A."/>
            <person name="Ahrendt S.R."/>
            <person name="Lipzen A."/>
            <person name="Sullivan W."/>
            <person name="Andreopoulos W.B."/>
            <person name="Clum A."/>
            <person name="Lindquist E."/>
            <person name="Daum C."/>
            <person name="Ramamoorthy G.K."/>
            <person name="Gryganskyi A."/>
            <person name="Culley D."/>
            <person name="Magnuson J.K."/>
            <person name="James T.Y."/>
            <person name="O'Malley M.A."/>
            <person name="Stajich J.E."/>
            <person name="Spatafora J.W."/>
            <person name="Visel A."/>
            <person name="Grigoriev I.V."/>
        </authorList>
    </citation>
    <scope>NUCLEOTIDE SEQUENCE [LARGE SCALE GENOMIC DNA]</scope>
    <source>
        <strain evidence="18 19">68-887.2</strain>
    </source>
</reference>
<dbReference type="SUPFAM" id="SSF51395">
    <property type="entry name" value="FMN-linked oxidoreductases"/>
    <property type="match status" value="1"/>
</dbReference>
<dbReference type="PANTHER" id="PTHR11082:SF5">
    <property type="entry name" value="TRNA-DIHYDROURIDINE(16_17) SYNTHASE [NAD(P)(+)]-LIKE"/>
    <property type="match status" value="1"/>
</dbReference>
<evidence type="ECO:0000256" key="7">
    <source>
        <dbReference type="ARBA" id="ARBA00023002"/>
    </source>
</evidence>
<comment type="cofactor">
    <cofactor evidence="1">
        <name>FMN</name>
        <dbReference type="ChEBI" id="CHEBI:58210"/>
    </cofactor>
</comment>
<protein>
    <recommendedName>
        <fullName evidence="10">tRNA-dihydrouridine(16/17) synthase [NAD(P)(+)]</fullName>
        <ecNumber evidence="10">1.3.1.88</ecNumber>
    </recommendedName>
</protein>
<dbReference type="InterPro" id="IPR018517">
    <property type="entry name" value="tRNA_hU_synthase_CS"/>
</dbReference>
<comment type="similarity">
    <text evidence="9">Belongs to the Dus family. Dus1 subfamily.</text>
</comment>
<evidence type="ECO:0000256" key="1">
    <source>
        <dbReference type="ARBA" id="ARBA00001917"/>
    </source>
</evidence>